<dbReference type="RefSeq" id="XP_004765567.2">
    <property type="nucleotide sequence ID" value="XM_004765510.3"/>
</dbReference>
<dbReference type="Proteomes" id="UP000000715">
    <property type="component" value="Unplaced"/>
</dbReference>
<sequence>MRHHGRQCAQNGSRERGGGGAGGRLEEGQPGNGIVGLPRAVVGDEIAQELIRNAPQTCTRHPPADFHTPPPRPPASYGVRRSRHYARGITVSQPPRQPHGLAILTTSTATSLTGPWPLTSSIPSVTRHDNGPASSALSARSAQGARNTKAAKPRQWPTVPAALRGRVWVRVYICGGCVSLRMRHFDVLRGTKELGGNSGEAARRELRRLRRWERAEGYVSMGTSDRACKPVDITAASRPFPSPFSLPSPFSFPFPSLPLIPPSLGTLRSSNLTTDEDIVMLHPHC</sequence>
<protein>
    <submittedName>
        <fullName evidence="3">Uncharacterized protein LOC101678914 isoform X2</fullName>
    </submittedName>
</protein>
<gene>
    <name evidence="3" type="primary">LOC101678914</name>
</gene>
<dbReference type="AlphaFoldDB" id="A0A8U0N385"/>
<feature type="region of interest" description="Disordered" evidence="1">
    <location>
        <begin position="110"/>
        <end position="154"/>
    </location>
</feature>
<proteinExistence type="predicted"/>
<accession>A0A8U0N385</accession>
<evidence type="ECO:0000313" key="2">
    <source>
        <dbReference type="Proteomes" id="UP000000715"/>
    </source>
</evidence>
<evidence type="ECO:0000256" key="1">
    <source>
        <dbReference type="SAM" id="MobiDB-lite"/>
    </source>
</evidence>
<feature type="region of interest" description="Disordered" evidence="1">
    <location>
        <begin position="1"/>
        <end position="33"/>
    </location>
</feature>
<evidence type="ECO:0000313" key="3">
    <source>
        <dbReference type="RefSeq" id="XP_004765567.2"/>
    </source>
</evidence>
<feature type="compositionally biased region" description="Polar residues" evidence="1">
    <location>
        <begin position="132"/>
        <end position="146"/>
    </location>
</feature>
<dbReference type="GeneID" id="101678914"/>
<name>A0A8U0N385_MUSPF</name>
<keyword evidence="2" id="KW-1185">Reference proteome</keyword>
<feature type="region of interest" description="Disordered" evidence="1">
    <location>
        <begin position="58"/>
        <end position="79"/>
    </location>
</feature>
<reference evidence="3" key="1">
    <citation type="submission" date="2025-08" db="UniProtKB">
        <authorList>
            <consortium name="RefSeq"/>
        </authorList>
    </citation>
    <scope>IDENTIFICATION</scope>
    <source>
        <tissue evidence="3">Brain</tissue>
    </source>
</reference>
<organism evidence="2 3">
    <name type="scientific">Mustela putorius furo</name>
    <name type="common">European domestic ferret</name>
    <name type="synonym">Mustela furo</name>
    <dbReference type="NCBI Taxonomy" id="9669"/>
    <lineage>
        <taxon>Eukaryota</taxon>
        <taxon>Metazoa</taxon>
        <taxon>Chordata</taxon>
        <taxon>Craniata</taxon>
        <taxon>Vertebrata</taxon>
        <taxon>Euteleostomi</taxon>
        <taxon>Mammalia</taxon>
        <taxon>Eutheria</taxon>
        <taxon>Laurasiatheria</taxon>
        <taxon>Carnivora</taxon>
        <taxon>Caniformia</taxon>
        <taxon>Musteloidea</taxon>
        <taxon>Mustelidae</taxon>
        <taxon>Mustelinae</taxon>
        <taxon>Mustela</taxon>
    </lineage>
</organism>
<dbReference type="KEGG" id="mpuf:101678914"/>